<dbReference type="AlphaFoldDB" id="A0A167P8H7"/>
<name>A0A167P8H7_CALVF</name>
<dbReference type="Pfam" id="PF00891">
    <property type="entry name" value="Methyltransf_2"/>
    <property type="match status" value="1"/>
</dbReference>
<keyword evidence="6" id="KW-1185">Reference proteome</keyword>
<evidence type="ECO:0000256" key="1">
    <source>
        <dbReference type="ARBA" id="ARBA00022603"/>
    </source>
</evidence>
<reference evidence="5 6" key="1">
    <citation type="journal article" date="2016" name="Mol. Biol. Evol.">
        <title>Comparative Genomics of Early-Diverging Mushroom-Forming Fungi Provides Insights into the Origins of Lignocellulose Decay Capabilities.</title>
        <authorList>
            <person name="Nagy L.G."/>
            <person name="Riley R."/>
            <person name="Tritt A."/>
            <person name="Adam C."/>
            <person name="Daum C."/>
            <person name="Floudas D."/>
            <person name="Sun H."/>
            <person name="Yadav J.S."/>
            <person name="Pangilinan J."/>
            <person name="Larsson K.H."/>
            <person name="Matsuura K."/>
            <person name="Barry K."/>
            <person name="Labutti K."/>
            <person name="Kuo R."/>
            <person name="Ohm R.A."/>
            <person name="Bhattacharya S.S."/>
            <person name="Shirouzu T."/>
            <person name="Yoshinaga Y."/>
            <person name="Martin F.M."/>
            <person name="Grigoriev I.V."/>
            <person name="Hibbett D.S."/>
        </authorList>
    </citation>
    <scope>NUCLEOTIDE SEQUENCE [LARGE SCALE GENOMIC DNA]</scope>
    <source>
        <strain evidence="5 6">TUFC12733</strain>
    </source>
</reference>
<evidence type="ECO:0000313" key="5">
    <source>
        <dbReference type="EMBL" id="KZO98523.1"/>
    </source>
</evidence>
<dbReference type="GO" id="GO:0032259">
    <property type="term" value="P:methylation"/>
    <property type="evidence" value="ECO:0007669"/>
    <property type="project" value="UniProtKB-KW"/>
</dbReference>
<evidence type="ECO:0000259" key="4">
    <source>
        <dbReference type="Pfam" id="PF00891"/>
    </source>
</evidence>
<dbReference type="InterPro" id="IPR036388">
    <property type="entry name" value="WH-like_DNA-bd_sf"/>
</dbReference>
<dbReference type="OrthoDB" id="1606438at2759"/>
<evidence type="ECO:0000256" key="2">
    <source>
        <dbReference type="ARBA" id="ARBA00022679"/>
    </source>
</evidence>
<dbReference type="InterPro" id="IPR036390">
    <property type="entry name" value="WH_DNA-bd_sf"/>
</dbReference>
<gene>
    <name evidence="5" type="ORF">CALVIDRAFT_535162</name>
</gene>
<dbReference type="Gene3D" id="3.40.50.150">
    <property type="entry name" value="Vaccinia Virus protein VP39"/>
    <property type="match status" value="1"/>
</dbReference>
<dbReference type="InterPro" id="IPR016461">
    <property type="entry name" value="COMT-like"/>
</dbReference>
<keyword evidence="1 5" id="KW-0489">Methyltransferase</keyword>
<dbReference type="PROSITE" id="PS51683">
    <property type="entry name" value="SAM_OMT_II"/>
    <property type="match status" value="1"/>
</dbReference>
<keyword evidence="3" id="KW-0949">S-adenosyl-L-methionine</keyword>
<dbReference type="CDD" id="cd02440">
    <property type="entry name" value="AdoMet_MTases"/>
    <property type="match status" value="1"/>
</dbReference>
<dbReference type="GO" id="GO:0008171">
    <property type="term" value="F:O-methyltransferase activity"/>
    <property type="evidence" value="ECO:0007669"/>
    <property type="project" value="InterPro"/>
</dbReference>
<dbReference type="PANTHER" id="PTHR43712">
    <property type="entry name" value="PUTATIVE (AFU_ORTHOLOGUE AFUA_4G14580)-RELATED"/>
    <property type="match status" value="1"/>
</dbReference>
<sequence length="483" mass="52784">MPKFPGALDGDAAVDTLTALVSSLNDAVDALQTVLQARDLPPFELDSANPHPLDSGLPDPVSWYARKAIAGLCSKIIATVQNPAERAVVVSNAWLLPVALNVVIESEPPVVDLIAEAGSSGETVGNLAAKTGIDAAKLRSILRVLTSESYFKEIEPGRYALNRPASVLVTGNAIGDLVSFTSGPSMRGGSVLSKALRHEGLPAGEKYEQTAFQLYHHKPLYPWMMENSRYLTRFHRGMTQLELYMDPGISSDYPWEELGDAVTLVDIGSGRGGLTMTLLKRFPEWKAVLQDREEALPAIKEFWEKQATEIVEADRVSFVAQDFFEETHLQSTDNAPFVFMIKNVLHNWPDEPCLKILRNLAPAAAPGSTLLVCTYMPAIPVPSTKHISVKEYFDQISGKDMQEIQEMHLPIPEPLWADWGYGSAYETRSGATMTGLLNAAGRDINDLRNLLQAASWEVVSATEMRSAASMIKAVKQAPAVLLN</sequence>
<organism evidence="5 6">
    <name type="scientific">Calocera viscosa (strain TUFC12733)</name>
    <dbReference type="NCBI Taxonomy" id="1330018"/>
    <lineage>
        <taxon>Eukaryota</taxon>
        <taxon>Fungi</taxon>
        <taxon>Dikarya</taxon>
        <taxon>Basidiomycota</taxon>
        <taxon>Agaricomycotina</taxon>
        <taxon>Dacrymycetes</taxon>
        <taxon>Dacrymycetales</taxon>
        <taxon>Dacrymycetaceae</taxon>
        <taxon>Calocera</taxon>
    </lineage>
</organism>
<dbReference type="InterPro" id="IPR001077">
    <property type="entry name" value="COMT_C"/>
</dbReference>
<dbReference type="PANTHER" id="PTHR43712:SF2">
    <property type="entry name" value="O-METHYLTRANSFERASE CICE"/>
    <property type="match status" value="1"/>
</dbReference>
<dbReference type="InterPro" id="IPR029063">
    <property type="entry name" value="SAM-dependent_MTases_sf"/>
</dbReference>
<accession>A0A167P8H7</accession>
<protein>
    <submittedName>
        <fullName evidence="5">S-adenosyl-L-methionine-dependent methyltransferase</fullName>
    </submittedName>
</protein>
<evidence type="ECO:0000313" key="6">
    <source>
        <dbReference type="Proteomes" id="UP000076738"/>
    </source>
</evidence>
<dbReference type="SUPFAM" id="SSF53335">
    <property type="entry name" value="S-adenosyl-L-methionine-dependent methyltransferases"/>
    <property type="match status" value="1"/>
</dbReference>
<evidence type="ECO:0000256" key="3">
    <source>
        <dbReference type="ARBA" id="ARBA00022691"/>
    </source>
</evidence>
<proteinExistence type="predicted"/>
<dbReference type="STRING" id="1330018.A0A167P8H7"/>
<keyword evidence="2 5" id="KW-0808">Transferase</keyword>
<dbReference type="Gene3D" id="1.10.10.10">
    <property type="entry name" value="Winged helix-like DNA-binding domain superfamily/Winged helix DNA-binding domain"/>
    <property type="match status" value="1"/>
</dbReference>
<feature type="domain" description="O-methyltransferase C-terminal" evidence="4">
    <location>
        <begin position="212"/>
        <end position="376"/>
    </location>
</feature>
<dbReference type="SUPFAM" id="SSF46785">
    <property type="entry name" value="Winged helix' DNA-binding domain"/>
    <property type="match status" value="1"/>
</dbReference>
<dbReference type="EMBL" id="KV417275">
    <property type="protein sequence ID" value="KZO98523.1"/>
    <property type="molecule type" value="Genomic_DNA"/>
</dbReference>
<dbReference type="Proteomes" id="UP000076738">
    <property type="component" value="Unassembled WGS sequence"/>
</dbReference>